<gene>
    <name evidence="3" type="ORF">SAMN05421742_1088</name>
</gene>
<feature type="domain" description="NAD-dependent epimerase/dehydratase" evidence="2">
    <location>
        <begin position="3"/>
        <end position="235"/>
    </location>
</feature>
<reference evidence="4" key="1">
    <citation type="submission" date="2016-10" db="EMBL/GenBank/DDBJ databases">
        <authorList>
            <person name="Varghese N."/>
            <person name="Submissions S."/>
        </authorList>
    </citation>
    <scope>NUCLEOTIDE SEQUENCE [LARGE SCALE GENOMIC DNA]</scope>
    <source>
        <strain evidence="4">930I</strain>
    </source>
</reference>
<dbReference type="CDD" id="cd05253">
    <property type="entry name" value="UDP_GE_SDE_e"/>
    <property type="match status" value="1"/>
</dbReference>
<dbReference type="SUPFAM" id="SSF51735">
    <property type="entry name" value="NAD(P)-binding Rossmann-fold domains"/>
    <property type="match status" value="1"/>
</dbReference>
<dbReference type="EMBL" id="FNCV01000008">
    <property type="protein sequence ID" value="SDH56612.1"/>
    <property type="molecule type" value="Genomic_DNA"/>
</dbReference>
<dbReference type="InterPro" id="IPR036291">
    <property type="entry name" value="NAD(P)-bd_dom_sf"/>
</dbReference>
<dbReference type="Pfam" id="PF01370">
    <property type="entry name" value="Epimerase"/>
    <property type="match status" value="1"/>
</dbReference>
<evidence type="ECO:0000313" key="4">
    <source>
        <dbReference type="Proteomes" id="UP000217076"/>
    </source>
</evidence>
<dbReference type="Proteomes" id="UP000217076">
    <property type="component" value="Unassembled WGS sequence"/>
</dbReference>
<dbReference type="AlphaFoldDB" id="A0A1G8DG03"/>
<organism evidence="3 4">
    <name type="scientific">Roseospirillum parvum</name>
    <dbReference type="NCBI Taxonomy" id="83401"/>
    <lineage>
        <taxon>Bacteria</taxon>
        <taxon>Pseudomonadati</taxon>
        <taxon>Pseudomonadota</taxon>
        <taxon>Alphaproteobacteria</taxon>
        <taxon>Rhodospirillales</taxon>
        <taxon>Rhodospirillaceae</taxon>
        <taxon>Roseospirillum</taxon>
    </lineage>
</organism>
<evidence type="ECO:0000256" key="1">
    <source>
        <dbReference type="ARBA" id="ARBA00023027"/>
    </source>
</evidence>
<dbReference type="Gene3D" id="3.40.50.720">
    <property type="entry name" value="NAD(P)-binding Rossmann-like Domain"/>
    <property type="match status" value="1"/>
</dbReference>
<sequence length="336" mass="37189">MTILVTGSAGFIGFHTARRLLKAGRRVVGFDVVNAYYDPALKEARLDQLKAYPGFTEVRRDLADRAALDAAFAEHKPRAVIHLAAQAGVRYSVENPGAYVDSNLVGFANLLECCRAAEVAHLVYASTSSVYGANTAQPFAETQGVGHQMSLYAATKRANEVMAHAYAHLFNLPTTGLRFFTVYGPWGRPDMALFKFTKAMLAEQPIEVFNHGRMARDFTYIDDIVDGVLRVLDHIPTPDPDWDPANPRPDTSGIAPFRVYNIGRGAPVALNDFIEVLEKTLGMKAQRRLLDMQPGDVPSTHADISALSHDTGYQPQTSVEEGVPNFVHWYRQFHRI</sequence>
<proteinExistence type="predicted"/>
<dbReference type="RefSeq" id="WP_092620357.1">
    <property type="nucleotide sequence ID" value="NZ_FNCV01000008.1"/>
</dbReference>
<evidence type="ECO:0000259" key="2">
    <source>
        <dbReference type="Pfam" id="PF01370"/>
    </source>
</evidence>
<dbReference type="STRING" id="83401.SAMN05421742_1088"/>
<accession>A0A1G8DG03</accession>
<keyword evidence="4" id="KW-1185">Reference proteome</keyword>
<dbReference type="PANTHER" id="PTHR43574">
    <property type="entry name" value="EPIMERASE-RELATED"/>
    <property type="match status" value="1"/>
</dbReference>
<protein>
    <submittedName>
        <fullName evidence="3">UDP-glucuronate 4-epimerase</fullName>
    </submittedName>
</protein>
<keyword evidence="1" id="KW-0520">NAD</keyword>
<dbReference type="PRINTS" id="PR01713">
    <property type="entry name" value="NUCEPIMERASE"/>
</dbReference>
<evidence type="ECO:0000313" key="3">
    <source>
        <dbReference type="EMBL" id="SDH56612.1"/>
    </source>
</evidence>
<dbReference type="OrthoDB" id="9801785at2"/>
<name>A0A1G8DG03_9PROT</name>
<dbReference type="InterPro" id="IPR001509">
    <property type="entry name" value="Epimerase_deHydtase"/>
</dbReference>